<dbReference type="WBParaSite" id="jg517">
    <property type="protein sequence ID" value="jg517"/>
    <property type="gene ID" value="jg517"/>
</dbReference>
<name>A0A915EEZ2_9BILA</name>
<evidence type="ECO:0000313" key="2">
    <source>
        <dbReference type="WBParaSite" id="jg517"/>
    </source>
</evidence>
<sequence length="81" mass="8851">MLELDHNLLLSGYVLEALKIYGEGASAELKAAVSLGYGGTVLHESEVDELFSACKVYRSDIVKEMSCVLTRRSGVLDSWVN</sequence>
<protein>
    <submittedName>
        <fullName evidence="2">Uncharacterized protein</fullName>
    </submittedName>
</protein>
<proteinExistence type="predicted"/>
<evidence type="ECO:0000313" key="1">
    <source>
        <dbReference type="Proteomes" id="UP000887574"/>
    </source>
</evidence>
<organism evidence="1 2">
    <name type="scientific">Ditylenchus dipsaci</name>
    <dbReference type="NCBI Taxonomy" id="166011"/>
    <lineage>
        <taxon>Eukaryota</taxon>
        <taxon>Metazoa</taxon>
        <taxon>Ecdysozoa</taxon>
        <taxon>Nematoda</taxon>
        <taxon>Chromadorea</taxon>
        <taxon>Rhabditida</taxon>
        <taxon>Tylenchina</taxon>
        <taxon>Tylenchomorpha</taxon>
        <taxon>Sphaerularioidea</taxon>
        <taxon>Anguinidae</taxon>
        <taxon>Anguininae</taxon>
        <taxon>Ditylenchus</taxon>
    </lineage>
</organism>
<keyword evidence="1" id="KW-1185">Reference proteome</keyword>
<dbReference type="AlphaFoldDB" id="A0A915EEZ2"/>
<reference evidence="2" key="1">
    <citation type="submission" date="2022-11" db="UniProtKB">
        <authorList>
            <consortium name="WormBaseParasite"/>
        </authorList>
    </citation>
    <scope>IDENTIFICATION</scope>
</reference>
<dbReference type="Proteomes" id="UP000887574">
    <property type="component" value="Unplaced"/>
</dbReference>
<accession>A0A915EEZ2</accession>